<organism evidence="11 12">
    <name type="scientific">Triparma verrucosa</name>
    <dbReference type="NCBI Taxonomy" id="1606542"/>
    <lineage>
        <taxon>Eukaryota</taxon>
        <taxon>Sar</taxon>
        <taxon>Stramenopiles</taxon>
        <taxon>Ochrophyta</taxon>
        <taxon>Bolidophyceae</taxon>
        <taxon>Parmales</taxon>
        <taxon>Triparmaceae</taxon>
        <taxon>Triparma</taxon>
    </lineage>
</organism>
<feature type="compositionally biased region" description="Low complexity" evidence="9">
    <location>
        <begin position="1"/>
        <end position="14"/>
    </location>
</feature>
<evidence type="ECO:0000256" key="2">
    <source>
        <dbReference type="ARBA" id="ARBA00007127"/>
    </source>
</evidence>
<feature type="transmembrane region" description="Helical" evidence="10">
    <location>
        <begin position="271"/>
        <end position="293"/>
    </location>
</feature>
<comment type="caution">
    <text evidence="11">The sequence shown here is derived from an EMBL/GenBank/DDBJ whole genome shotgun (WGS) entry which is preliminary data.</text>
</comment>
<dbReference type="InterPro" id="IPR036259">
    <property type="entry name" value="MFS_trans_sf"/>
</dbReference>
<dbReference type="GO" id="GO:0016020">
    <property type="term" value="C:membrane"/>
    <property type="evidence" value="ECO:0007669"/>
    <property type="project" value="UniProtKB-SubCell"/>
</dbReference>
<feature type="transmembrane region" description="Helical" evidence="10">
    <location>
        <begin position="138"/>
        <end position="156"/>
    </location>
</feature>
<dbReference type="EMBL" id="BRXX01000437">
    <property type="protein sequence ID" value="GMI12070.1"/>
    <property type="molecule type" value="Genomic_DNA"/>
</dbReference>
<evidence type="ECO:0000313" key="12">
    <source>
        <dbReference type="Proteomes" id="UP001165160"/>
    </source>
</evidence>
<dbReference type="GO" id="GO:0005524">
    <property type="term" value="F:ATP binding"/>
    <property type="evidence" value="ECO:0007669"/>
    <property type="project" value="UniProtKB-KW"/>
</dbReference>
<dbReference type="InterPro" id="IPR004667">
    <property type="entry name" value="ADP_ATP_car_bac_type"/>
</dbReference>
<proteinExistence type="inferred from homology"/>
<evidence type="ECO:0000256" key="5">
    <source>
        <dbReference type="ARBA" id="ARBA00022741"/>
    </source>
</evidence>
<keyword evidence="12" id="KW-1185">Reference proteome</keyword>
<evidence type="ECO:0000256" key="1">
    <source>
        <dbReference type="ARBA" id="ARBA00004141"/>
    </source>
</evidence>
<keyword evidence="6" id="KW-0067">ATP-binding</keyword>
<dbReference type="SUPFAM" id="SSF103473">
    <property type="entry name" value="MFS general substrate transporter"/>
    <property type="match status" value="1"/>
</dbReference>
<evidence type="ECO:0000256" key="4">
    <source>
        <dbReference type="ARBA" id="ARBA00022692"/>
    </source>
</evidence>
<comment type="similarity">
    <text evidence="2">Belongs to the ADP/ATP translocase tlc family.</text>
</comment>
<evidence type="ECO:0000313" key="11">
    <source>
        <dbReference type="EMBL" id="GMI12070.1"/>
    </source>
</evidence>
<feature type="transmembrane region" description="Helical" evidence="10">
    <location>
        <begin position="313"/>
        <end position="336"/>
    </location>
</feature>
<feature type="transmembrane region" description="Helical" evidence="10">
    <location>
        <begin position="193"/>
        <end position="210"/>
    </location>
</feature>
<evidence type="ECO:0000256" key="9">
    <source>
        <dbReference type="SAM" id="MobiDB-lite"/>
    </source>
</evidence>
<dbReference type="PANTHER" id="PTHR31187">
    <property type="match status" value="1"/>
</dbReference>
<comment type="subcellular location">
    <subcellularLocation>
        <location evidence="1">Membrane</location>
        <topology evidence="1">Multi-pass membrane protein</topology>
    </subcellularLocation>
</comment>
<feature type="compositionally biased region" description="Polar residues" evidence="9">
    <location>
        <begin position="31"/>
        <end position="40"/>
    </location>
</feature>
<evidence type="ECO:0000256" key="7">
    <source>
        <dbReference type="ARBA" id="ARBA00022989"/>
    </source>
</evidence>
<feature type="region of interest" description="Disordered" evidence="9">
    <location>
        <begin position="1"/>
        <end position="43"/>
    </location>
</feature>
<keyword evidence="7 10" id="KW-1133">Transmembrane helix</keyword>
<evidence type="ECO:0000256" key="8">
    <source>
        <dbReference type="ARBA" id="ARBA00023136"/>
    </source>
</evidence>
<feature type="transmembrane region" description="Helical" evidence="10">
    <location>
        <begin position="162"/>
        <end position="181"/>
    </location>
</feature>
<evidence type="ECO:0000256" key="3">
    <source>
        <dbReference type="ARBA" id="ARBA00022448"/>
    </source>
</evidence>
<keyword evidence="5" id="KW-0547">Nucleotide-binding</keyword>
<feature type="transmembrane region" description="Helical" evidence="10">
    <location>
        <begin position="222"/>
        <end position="240"/>
    </location>
</feature>
<accession>A0A9W7FH79</accession>
<evidence type="ECO:0008006" key="13">
    <source>
        <dbReference type="Google" id="ProtNLM"/>
    </source>
</evidence>
<dbReference type="AlphaFoldDB" id="A0A9W7FH79"/>
<feature type="transmembrane region" description="Helical" evidence="10">
    <location>
        <begin position="348"/>
        <end position="372"/>
    </location>
</feature>
<evidence type="ECO:0000256" key="10">
    <source>
        <dbReference type="SAM" id="Phobius"/>
    </source>
</evidence>
<keyword evidence="8 10" id="KW-0472">Membrane</keyword>
<evidence type="ECO:0000256" key="6">
    <source>
        <dbReference type="ARBA" id="ARBA00022840"/>
    </source>
</evidence>
<dbReference type="Proteomes" id="UP001165160">
    <property type="component" value="Unassembled WGS sequence"/>
</dbReference>
<keyword evidence="3" id="KW-0813">Transport</keyword>
<reference evidence="12" key="1">
    <citation type="journal article" date="2023" name="Commun. Biol.">
        <title>Genome analysis of Parmales, the sister group of diatoms, reveals the evolutionary specialization of diatoms from phago-mixotrophs to photoautotrophs.</title>
        <authorList>
            <person name="Ban H."/>
            <person name="Sato S."/>
            <person name="Yoshikawa S."/>
            <person name="Yamada K."/>
            <person name="Nakamura Y."/>
            <person name="Ichinomiya M."/>
            <person name="Sato N."/>
            <person name="Blanc-Mathieu R."/>
            <person name="Endo H."/>
            <person name="Kuwata A."/>
            <person name="Ogata H."/>
        </authorList>
    </citation>
    <scope>NUCLEOTIDE SEQUENCE [LARGE SCALE GENOMIC DNA]</scope>
    <source>
        <strain evidence="12">NIES 3699</strain>
    </source>
</reference>
<keyword evidence="4 10" id="KW-0812">Transmembrane</keyword>
<sequence length="512" mass="56321">MKSVTTASASTPADSDSDSDSDDATARTSLLGASSTPSKDFSSKLDSARHAKFANARGSQSSHASPDYRPGYHLGVLLSLHLSTFWLLDSLKDPILTLTTGIESQPTAKMYSIAFTLLTTYLYNLFQETNRNRLFHCLLYLYSSLFALLSLISPTRSVYTSYLNFLLTESYGSLVTAHFWGFCNAHVEFQDRVYPIIIGMAQIGAMLGGFGASGGDDISRRYFVGGCLGPIAVSISLYIYESKYSISVPGTAPQKSHDVWRGLKLIRKEPYLHLVLLLSTVYEVTLTVLDYLLKLLSIRKYSTPTGVSVSSLTTFLGGYAAFVNLLSFLLSVFVFERLLRRFGFKMSLTVYPCLLVFVTLLTFTSPSLWLVFVSMGLLKSLAYSVNDPLKELLYGVTTNEVKFGCKSWIDVLGSRIAKGVGSMLTGSVGGDERKLVQRAALPCLVAGILLAGASVRVGEMREEIGSRKVGEGEEEDEERNQGIEYEENTGIEMVKDDDEYNNNRVTEDLIAV</sequence>
<dbReference type="PANTHER" id="PTHR31187:SF1">
    <property type="entry name" value="ADP,ATP CARRIER PROTEIN 1"/>
    <property type="match status" value="1"/>
</dbReference>
<name>A0A9W7FH79_9STRA</name>
<feature type="compositionally biased region" description="Acidic residues" evidence="9">
    <location>
        <begin position="472"/>
        <end position="492"/>
    </location>
</feature>
<dbReference type="GO" id="GO:0005471">
    <property type="term" value="F:ATP:ADP antiporter activity"/>
    <property type="evidence" value="ECO:0007669"/>
    <property type="project" value="InterPro"/>
</dbReference>
<feature type="region of interest" description="Disordered" evidence="9">
    <location>
        <begin position="464"/>
        <end position="492"/>
    </location>
</feature>
<protein>
    <recommendedName>
        <fullName evidence="13">ADP,ATP carrier protein</fullName>
    </recommendedName>
</protein>
<gene>
    <name evidence="11" type="ORF">TrVE_jg1776</name>
</gene>